<feature type="compositionally biased region" description="Basic and acidic residues" evidence="1">
    <location>
        <begin position="86"/>
        <end position="99"/>
    </location>
</feature>
<feature type="region of interest" description="Disordered" evidence="1">
    <location>
        <begin position="145"/>
        <end position="170"/>
    </location>
</feature>
<gene>
    <name evidence="2" type="ORF">DARMORV10_A06P33420.1</name>
</gene>
<evidence type="ECO:0000256" key="1">
    <source>
        <dbReference type="SAM" id="MobiDB-lite"/>
    </source>
</evidence>
<name>A0A816SQD0_BRANA</name>
<dbReference type="Proteomes" id="UP001295469">
    <property type="component" value="Chromosome A06"/>
</dbReference>
<organism evidence="2">
    <name type="scientific">Brassica napus</name>
    <name type="common">Rape</name>
    <dbReference type="NCBI Taxonomy" id="3708"/>
    <lineage>
        <taxon>Eukaryota</taxon>
        <taxon>Viridiplantae</taxon>
        <taxon>Streptophyta</taxon>
        <taxon>Embryophyta</taxon>
        <taxon>Tracheophyta</taxon>
        <taxon>Spermatophyta</taxon>
        <taxon>Magnoliopsida</taxon>
        <taxon>eudicotyledons</taxon>
        <taxon>Gunneridae</taxon>
        <taxon>Pentapetalae</taxon>
        <taxon>rosids</taxon>
        <taxon>malvids</taxon>
        <taxon>Brassicales</taxon>
        <taxon>Brassicaceae</taxon>
        <taxon>Brassiceae</taxon>
        <taxon>Brassica</taxon>
    </lineage>
</organism>
<feature type="region of interest" description="Disordered" evidence="1">
    <location>
        <begin position="1"/>
        <end position="106"/>
    </location>
</feature>
<protein>
    <submittedName>
        <fullName evidence="2">(rape) hypothetical protein</fullName>
    </submittedName>
</protein>
<feature type="non-terminal residue" evidence="2">
    <location>
        <position position="170"/>
    </location>
</feature>
<sequence>MELMRRIFGRQGSKPEAMYSTHVQDAEQNEQLDKSVPETQDNDGDHTNDVHHHSQTISLDSPPRSPIGPSKRSNRKQARVAPYESGRGKDVALSREKNIPRRRKSFEKEINEQFKEMMELRRSQGYTGYDLHGNFSGERFKALQHCHGDPSSANPEQNIIRPTMESYKDW</sequence>
<dbReference type="AlphaFoldDB" id="A0A816SQD0"/>
<reference evidence="2" key="1">
    <citation type="submission" date="2021-01" db="EMBL/GenBank/DDBJ databases">
        <authorList>
            <consortium name="Genoscope - CEA"/>
            <person name="William W."/>
        </authorList>
    </citation>
    <scope>NUCLEOTIDE SEQUENCE</scope>
</reference>
<feature type="compositionally biased region" description="Basic and acidic residues" evidence="1">
    <location>
        <begin position="43"/>
        <end position="52"/>
    </location>
</feature>
<accession>A0A816SQD0</accession>
<proteinExistence type="predicted"/>
<evidence type="ECO:0000313" key="2">
    <source>
        <dbReference type="EMBL" id="CAF2088424.1"/>
    </source>
</evidence>
<dbReference type="EMBL" id="HG994360">
    <property type="protein sequence ID" value="CAF2088424.1"/>
    <property type="molecule type" value="Genomic_DNA"/>
</dbReference>